<dbReference type="Pfam" id="PF01433">
    <property type="entry name" value="Peptidase_M1"/>
    <property type="match status" value="1"/>
</dbReference>
<evidence type="ECO:0000256" key="10">
    <source>
        <dbReference type="ARBA" id="ARBA00022833"/>
    </source>
</evidence>
<dbReference type="PANTHER" id="PTHR46322">
    <property type="entry name" value="PUROMYCIN-SENSITIVE AMINOPEPTIDASE"/>
    <property type="match status" value="1"/>
</dbReference>
<keyword evidence="10" id="KW-0862">Zinc</keyword>
<dbReference type="SUPFAM" id="SSF63737">
    <property type="entry name" value="Leukotriene A4 hydrolase N-terminal domain"/>
    <property type="match status" value="1"/>
</dbReference>
<evidence type="ECO:0000256" key="1">
    <source>
        <dbReference type="ARBA" id="ARBA00000098"/>
    </source>
</evidence>
<keyword evidence="8" id="KW-0479">Metal-binding</keyword>
<gene>
    <name evidence="14" type="ORF">C0V70_07345</name>
</gene>
<dbReference type="PRINTS" id="PR00756">
    <property type="entry name" value="ALADIPTASE"/>
</dbReference>
<keyword evidence="11" id="KW-0482">Metalloprotease</keyword>
<dbReference type="KEGG" id="bsto:C0V70_07345"/>
<dbReference type="SUPFAM" id="SSF55486">
    <property type="entry name" value="Metalloproteases ('zincins'), catalytic domain"/>
    <property type="match status" value="1"/>
</dbReference>
<comment type="function">
    <text evidence="13">Aminopeptidase N is involved in the degradation of intracellular peptides generated by protein breakdown during normal growth as well as in response to nutrient starvation.</text>
</comment>
<dbReference type="InterPro" id="IPR037144">
    <property type="entry name" value="Peptidase_M1_pepN_C_sf"/>
</dbReference>
<dbReference type="Gene3D" id="2.60.40.1730">
    <property type="entry name" value="tricorn interacting facor f3 domain"/>
    <property type="match status" value="1"/>
</dbReference>
<evidence type="ECO:0000256" key="8">
    <source>
        <dbReference type="ARBA" id="ARBA00022723"/>
    </source>
</evidence>
<dbReference type="Proteomes" id="UP000235584">
    <property type="component" value="Chromosome"/>
</dbReference>
<evidence type="ECO:0000256" key="11">
    <source>
        <dbReference type="ARBA" id="ARBA00023049"/>
    </source>
</evidence>
<comment type="cofactor">
    <cofactor evidence="2">
        <name>Zn(2+)</name>
        <dbReference type="ChEBI" id="CHEBI:29105"/>
    </cofactor>
</comment>
<dbReference type="InterPro" id="IPR024601">
    <property type="entry name" value="Peptidase_M1_pepN_C"/>
</dbReference>
<sequence>MKTDAPKVIKLSEYKKPDYLVETIDLVLHLDNTKTLVQSTMKIKRNTDEVTPLILNGEELVLKSIKLNNETYTDYVHSTENHSLTLNKVPAEFTLMIENEINPEANKTLDGLYKSGTIFCTQNEPEGFRRITFYVDRPDNMAKFTTKIVADKKLYPILLSNGNPIARGDLEGGKHFVTWEDPFKKPAYLYALVAGDLGVIKDTFKTKSGRNVALEIYCDKGNENKCHHAMESLKKSMKWDEDRFGLEYDLDIYMIVAVDAFNMGAMENKGLNIFNSAYVLADQKSATDTNFYGIESVIGHEYFHNWTGNRITCRDWFQLTLKEGLTVFRDQEFSADMNSRSVERIQSVMGLRAAQFAEDAGPTSHPIKPATYMEINNFYTATIYEKGAEVIRMIQTLLGVDGFRKGMDKYFELFDGQAVRTEDFIHAMSVANNNFDFTQFKNWYGQNGTPLLKATSKYDEAAKRFTLTLTQTLPANAPKDAKAYHMPVRVGLIDSTGKDIASKVLELKETTQDFVFENITSKPIASVNREFSAPVKLTTDLTFDEQLFLMAHDSDSFNRFEAAQVVSTKLILDLIEDAKAKRTFELNSKYVEAFGKILADNTIDEAFKALSMSIPGEGVLHQEQAEIAYPETEAVRTFVKKTLATAHQDTLVKLYKSIEQKEYKLDPKSMGQRDLKNKCLDLLSYVEGGKYNSLAFDHFKAATNMTDEIGALTTIVHANSVHKDEALKAFYDKWKHETLVMQKWLTVQASASDESTYDAILKLEKDAVYDRTIPNLVRALLGQFVATNKVQFNHPSGRGYKLIADRLLELDKLNPQVASRLASGFKDFKRTPKVLQDLMRPELERIIKTDGLSKNVYEIVSKILG</sequence>
<dbReference type="RefSeq" id="WP_102243216.1">
    <property type="nucleotide sequence ID" value="NZ_CP025704.1"/>
</dbReference>
<accession>A0A2K9NQZ1</accession>
<evidence type="ECO:0000256" key="12">
    <source>
        <dbReference type="ARBA" id="ARBA00029840"/>
    </source>
</evidence>
<dbReference type="InterPro" id="IPR001930">
    <property type="entry name" value="Peptidase_M1"/>
</dbReference>
<dbReference type="InterPro" id="IPR035414">
    <property type="entry name" value="Peptidase_M1_pepN_Ig-like"/>
</dbReference>
<evidence type="ECO:0000256" key="6">
    <source>
        <dbReference type="ARBA" id="ARBA00022438"/>
    </source>
</evidence>
<dbReference type="AlphaFoldDB" id="A0A2K9NQZ1"/>
<evidence type="ECO:0000256" key="9">
    <source>
        <dbReference type="ARBA" id="ARBA00022801"/>
    </source>
</evidence>
<dbReference type="Pfam" id="PF17432">
    <property type="entry name" value="DUF3458_C"/>
    <property type="match status" value="1"/>
</dbReference>
<dbReference type="InterPro" id="IPR012779">
    <property type="entry name" value="Peptidase_M1_pepN"/>
</dbReference>
<dbReference type="CDD" id="cd09600">
    <property type="entry name" value="M1_APN"/>
    <property type="match status" value="1"/>
</dbReference>
<dbReference type="PANTHER" id="PTHR46322:SF1">
    <property type="entry name" value="PUROMYCIN-SENSITIVE AMINOPEPTIDASE"/>
    <property type="match status" value="1"/>
</dbReference>
<protein>
    <recommendedName>
        <fullName evidence="5">Aminopeptidase N</fullName>
        <ecNumber evidence="4">3.4.11.2</ecNumber>
    </recommendedName>
    <alternativeName>
        <fullName evidence="12">Alpha-aminoacylpeptide hydrolase</fullName>
    </alternativeName>
</protein>
<evidence type="ECO:0000256" key="5">
    <source>
        <dbReference type="ARBA" id="ARBA00015611"/>
    </source>
</evidence>
<dbReference type="InterPro" id="IPR027268">
    <property type="entry name" value="Peptidase_M4/M1_CTD_sf"/>
</dbReference>
<evidence type="ECO:0000256" key="7">
    <source>
        <dbReference type="ARBA" id="ARBA00022670"/>
    </source>
</evidence>
<dbReference type="FunFam" id="3.30.2010.30:FF:000002">
    <property type="entry name" value="Putative aminopeptidase N"/>
    <property type="match status" value="1"/>
</dbReference>
<dbReference type="Gene3D" id="1.25.50.10">
    <property type="entry name" value="Peptidase M1, alanyl aminopeptidase, C-terminal domain"/>
    <property type="match status" value="1"/>
</dbReference>
<dbReference type="NCBIfam" id="TIGR02414">
    <property type="entry name" value="pepN_proteo"/>
    <property type="match status" value="1"/>
</dbReference>
<dbReference type="GO" id="GO:0006508">
    <property type="term" value="P:proteolysis"/>
    <property type="evidence" value="ECO:0007669"/>
    <property type="project" value="UniProtKB-KW"/>
</dbReference>
<keyword evidence="7" id="KW-0645">Protease</keyword>
<proteinExistence type="inferred from homology"/>
<dbReference type="GO" id="GO:0008270">
    <property type="term" value="F:zinc ion binding"/>
    <property type="evidence" value="ECO:0007669"/>
    <property type="project" value="InterPro"/>
</dbReference>
<dbReference type="GO" id="GO:0016285">
    <property type="term" value="F:alanyl aminopeptidase activity"/>
    <property type="evidence" value="ECO:0007669"/>
    <property type="project" value="UniProtKB-EC"/>
</dbReference>
<reference evidence="14 15" key="1">
    <citation type="submission" date="2018-01" db="EMBL/GenBank/DDBJ databases">
        <title>Complete genome sequence of Bacteriovorax stolpii DSM12778.</title>
        <authorList>
            <person name="Tang B."/>
            <person name="Chang J."/>
        </authorList>
    </citation>
    <scope>NUCLEOTIDE SEQUENCE [LARGE SCALE GENOMIC DNA]</scope>
    <source>
        <strain evidence="14 15">DSM 12778</strain>
    </source>
</reference>
<evidence type="ECO:0000313" key="15">
    <source>
        <dbReference type="Proteomes" id="UP000235584"/>
    </source>
</evidence>
<dbReference type="Pfam" id="PF17900">
    <property type="entry name" value="Peptidase_M1_N"/>
    <property type="match status" value="1"/>
</dbReference>
<dbReference type="FunFam" id="2.60.40.1730:FF:000005">
    <property type="entry name" value="Aminopeptidase N"/>
    <property type="match status" value="1"/>
</dbReference>
<dbReference type="InterPro" id="IPR042097">
    <property type="entry name" value="Aminopeptidase_N-like_N_sf"/>
</dbReference>
<organism evidence="14 15">
    <name type="scientific">Bacteriovorax stolpii</name>
    <name type="common">Bdellovibrio stolpii</name>
    <dbReference type="NCBI Taxonomy" id="960"/>
    <lineage>
        <taxon>Bacteria</taxon>
        <taxon>Pseudomonadati</taxon>
        <taxon>Bdellovibrionota</taxon>
        <taxon>Bacteriovoracia</taxon>
        <taxon>Bacteriovoracales</taxon>
        <taxon>Bacteriovoracaceae</taxon>
        <taxon>Bacteriovorax</taxon>
    </lineage>
</organism>
<evidence type="ECO:0000313" key="14">
    <source>
        <dbReference type="EMBL" id="AUN97923.1"/>
    </source>
</evidence>
<dbReference type="GO" id="GO:0008237">
    <property type="term" value="F:metallopeptidase activity"/>
    <property type="evidence" value="ECO:0007669"/>
    <property type="project" value="UniProtKB-KW"/>
</dbReference>
<evidence type="ECO:0000256" key="13">
    <source>
        <dbReference type="ARBA" id="ARBA00059739"/>
    </source>
</evidence>
<dbReference type="EC" id="3.4.11.2" evidence="4"/>
<keyword evidence="9" id="KW-0378">Hydrolase</keyword>
<keyword evidence="15" id="KW-1185">Reference proteome</keyword>
<dbReference type="EMBL" id="CP025704">
    <property type="protein sequence ID" value="AUN97923.1"/>
    <property type="molecule type" value="Genomic_DNA"/>
</dbReference>
<evidence type="ECO:0000256" key="4">
    <source>
        <dbReference type="ARBA" id="ARBA00012564"/>
    </source>
</evidence>
<dbReference type="Gene3D" id="3.30.2010.30">
    <property type="match status" value="1"/>
</dbReference>
<name>A0A2K9NQZ1_BACTC</name>
<dbReference type="InterPro" id="IPR045357">
    <property type="entry name" value="Aminopeptidase_N-like_N"/>
</dbReference>
<dbReference type="Gene3D" id="1.10.390.10">
    <property type="entry name" value="Neutral Protease Domain 2"/>
    <property type="match status" value="1"/>
</dbReference>
<comment type="catalytic activity">
    <reaction evidence="1">
        <text>Release of an N-terminal amino acid, Xaa-|-Yaa- from a peptide, amide or arylamide. Xaa is preferably Ala, but may be most amino acids including Pro (slow action). When a terminal hydrophobic residue is followed by a prolyl residue, the two may be released as an intact Xaa-Pro dipeptide.</text>
        <dbReference type="EC" id="3.4.11.2"/>
    </reaction>
</comment>
<dbReference type="Pfam" id="PF11940">
    <property type="entry name" value="DUF3458"/>
    <property type="match status" value="1"/>
</dbReference>
<dbReference type="InterPro" id="IPR038438">
    <property type="entry name" value="PepN_Ig-like_sf"/>
</dbReference>
<evidence type="ECO:0000256" key="3">
    <source>
        <dbReference type="ARBA" id="ARBA00010136"/>
    </source>
</evidence>
<evidence type="ECO:0000256" key="2">
    <source>
        <dbReference type="ARBA" id="ARBA00001947"/>
    </source>
</evidence>
<dbReference type="Gene3D" id="2.60.40.1840">
    <property type="match status" value="1"/>
</dbReference>
<comment type="similarity">
    <text evidence="3">Belongs to the peptidase M1 family.</text>
</comment>
<dbReference type="InterPro" id="IPR014782">
    <property type="entry name" value="Peptidase_M1_dom"/>
</dbReference>
<keyword evidence="6 14" id="KW-0031">Aminopeptidase</keyword>